<feature type="domain" description="2Fe-2S ferredoxin-type" evidence="7">
    <location>
        <begin position="17"/>
        <end position="100"/>
    </location>
</feature>
<dbReference type="InterPro" id="IPR003149">
    <property type="entry name" value="Fe_hydrogenase_ssu"/>
</dbReference>
<dbReference type="EMBL" id="PKUQ01000028">
    <property type="protein sequence ID" value="PLW76549.1"/>
    <property type="molecule type" value="Genomic_DNA"/>
</dbReference>
<dbReference type="Gene3D" id="3.40.50.1780">
    <property type="match status" value="1"/>
</dbReference>
<accession>A0A2N5XPU7</accession>
<dbReference type="SMART" id="SM00902">
    <property type="entry name" value="Fe_hyd_SSU"/>
    <property type="match status" value="1"/>
</dbReference>
<evidence type="ECO:0000259" key="9">
    <source>
        <dbReference type="PROSITE" id="PS51839"/>
    </source>
</evidence>
<dbReference type="Gene3D" id="3.30.70.20">
    <property type="match status" value="1"/>
</dbReference>
<gene>
    <name evidence="10" type="ORF">C0081_14170</name>
</gene>
<dbReference type="InterPro" id="IPR001041">
    <property type="entry name" value="2Fe-2S_ferredoxin-type"/>
</dbReference>
<dbReference type="Gene3D" id="3.40.950.10">
    <property type="entry name" value="Fe-only Hydrogenase (Larger Subunit), Chain L, domain 3"/>
    <property type="match status" value="1"/>
</dbReference>
<dbReference type="SUPFAM" id="SSF54862">
    <property type="entry name" value="4Fe-4S ferredoxins"/>
    <property type="match status" value="1"/>
</dbReference>
<keyword evidence="3" id="KW-0479">Metal-binding</keyword>
<dbReference type="AlphaFoldDB" id="A0A2N5XPU7"/>
<dbReference type="InterPro" id="IPR036010">
    <property type="entry name" value="2Fe-2S_ferredoxin-like_sf"/>
</dbReference>
<keyword evidence="11" id="KW-1185">Reference proteome</keyword>
<evidence type="ECO:0000256" key="1">
    <source>
        <dbReference type="ARBA" id="ARBA00005404"/>
    </source>
</evidence>
<dbReference type="PROSITE" id="PS51085">
    <property type="entry name" value="2FE2S_FER_2"/>
    <property type="match status" value="1"/>
</dbReference>
<dbReference type="InterPro" id="IPR009016">
    <property type="entry name" value="Fe_hydrogenase"/>
</dbReference>
<dbReference type="Pfam" id="PF10588">
    <property type="entry name" value="NADH-G_4Fe-4S_3"/>
    <property type="match status" value="1"/>
</dbReference>
<evidence type="ECO:0000313" key="10">
    <source>
        <dbReference type="EMBL" id="PLW76549.1"/>
    </source>
</evidence>
<comment type="similarity">
    <text evidence="1">Belongs to the complex I 75 kDa subunit family.</text>
</comment>
<dbReference type="Proteomes" id="UP000234881">
    <property type="component" value="Unassembled WGS sequence"/>
</dbReference>
<keyword evidence="6" id="KW-0411">Iron-sulfur</keyword>
<feature type="domain" description="4Fe-4S His(Cys)3-ligated-type" evidence="9">
    <location>
        <begin position="100"/>
        <end position="139"/>
    </location>
</feature>
<feature type="domain" description="4Fe-4S ferredoxin-type" evidence="8">
    <location>
        <begin position="202"/>
        <end position="233"/>
    </location>
</feature>
<dbReference type="CDD" id="cd00207">
    <property type="entry name" value="fer2"/>
    <property type="match status" value="1"/>
</dbReference>
<dbReference type="RefSeq" id="WP_101534500.1">
    <property type="nucleotide sequence ID" value="NZ_PKUQ01000028.1"/>
</dbReference>
<organism evidence="10 11">
    <name type="scientific">Cohaesibacter celericrescens</name>
    <dbReference type="NCBI Taxonomy" id="2067669"/>
    <lineage>
        <taxon>Bacteria</taxon>
        <taxon>Pseudomonadati</taxon>
        <taxon>Pseudomonadota</taxon>
        <taxon>Alphaproteobacteria</taxon>
        <taxon>Hyphomicrobiales</taxon>
        <taxon>Cohaesibacteraceae</taxon>
    </lineage>
</organism>
<evidence type="ECO:0000256" key="2">
    <source>
        <dbReference type="ARBA" id="ARBA00022485"/>
    </source>
</evidence>
<evidence type="ECO:0000313" key="11">
    <source>
        <dbReference type="Proteomes" id="UP000234881"/>
    </source>
</evidence>
<dbReference type="PANTHER" id="PTHR11615">
    <property type="entry name" value="NITRATE, FORMATE, IRON DEHYDROGENASE"/>
    <property type="match status" value="1"/>
</dbReference>
<protein>
    <submittedName>
        <fullName evidence="10">(2Fe-2S)-binding protein</fullName>
    </submittedName>
</protein>
<dbReference type="GO" id="GO:0005506">
    <property type="term" value="F:iron ion binding"/>
    <property type="evidence" value="ECO:0007669"/>
    <property type="project" value="InterPro"/>
</dbReference>
<dbReference type="Gene3D" id="3.10.20.740">
    <property type="match status" value="1"/>
</dbReference>
<evidence type="ECO:0000256" key="4">
    <source>
        <dbReference type="ARBA" id="ARBA00022737"/>
    </source>
</evidence>
<dbReference type="SMART" id="SM00929">
    <property type="entry name" value="NADH-G_4Fe-4S_3"/>
    <property type="match status" value="1"/>
</dbReference>
<evidence type="ECO:0000256" key="3">
    <source>
        <dbReference type="ARBA" id="ARBA00022723"/>
    </source>
</evidence>
<dbReference type="FunFam" id="3.30.70.20:FF:000035">
    <property type="entry name" value="Iron hydrogenase 1"/>
    <property type="match status" value="1"/>
</dbReference>
<proteinExistence type="inferred from homology"/>
<dbReference type="Pfam" id="PF02256">
    <property type="entry name" value="Fe_hyd_SSU"/>
    <property type="match status" value="1"/>
</dbReference>
<dbReference type="Pfam" id="PF12838">
    <property type="entry name" value="Fer4_7"/>
    <property type="match status" value="1"/>
</dbReference>
<sequence length="619" mass="68971">MCSLDHESGVVCNPTMATISLTINGKECLAYENETLLTCARRHDIYVPTLCELDDINHTPGTCRVCVVEIHQACKDKHQIVTSCNTPVRNGMEVLTRTKKVRNMQKLQVELLMADHLQDCATCSRHGDCELQDLAQFVGLKENRYFNRQLTESREVDDSSPSIIRDMRRCVRCQRCVAVCRNYQGVDALVMSGTGIDRLVSLRDGLDQLNSTCVSCGQCVLVCPTGALGERDEIDKALDFICDPELTTVIQFAPAVRVAFGEEFGMPAGTNVEGQMISACRKIGVDIILDTNFAADVVIMEEGIELLNRLKSGTKPTFTSCCPAWVNFAEIHYPDILPLLSSTKSPQQVLSTLSKTYLPEKMGISPDKIRVISIMPCTAKKDEAVRPQLSQDGRPDTDVVLTTREFARLLRREGIDLKHIEPSSFDDPYMSEYSGAGAIFGTTGGVMEAAIRTLYAVINDKELDEIELTQLRGFEGVRSATVDLGGPFGKVKVAMCHGLSETRTIVETILNRETDFDFIEIMACPGGCVDGGGSLRSKKSYLPQAQARRETIYNVDRTTKVRQSHNNEQVKSLYKDFLEAPNSEKARHLLHTHYSDRHRDMQHTVKEIWDDITMSTVVY</sequence>
<keyword evidence="5" id="KW-0408">Iron</keyword>
<dbReference type="GO" id="GO:0051539">
    <property type="term" value="F:4 iron, 4 sulfur cluster binding"/>
    <property type="evidence" value="ECO:0007669"/>
    <property type="project" value="UniProtKB-KW"/>
</dbReference>
<dbReference type="GO" id="GO:0008901">
    <property type="term" value="F:ferredoxin hydrogenase activity"/>
    <property type="evidence" value="ECO:0007669"/>
    <property type="project" value="InterPro"/>
</dbReference>
<dbReference type="InterPro" id="IPR013352">
    <property type="entry name" value="Fe_hydrogenase_subset"/>
</dbReference>
<evidence type="ECO:0000259" key="7">
    <source>
        <dbReference type="PROSITE" id="PS51085"/>
    </source>
</evidence>
<keyword evidence="4" id="KW-0677">Repeat</keyword>
<dbReference type="InterPro" id="IPR050340">
    <property type="entry name" value="Cytosolic_Fe-S_CAF"/>
</dbReference>
<reference evidence="10 11" key="1">
    <citation type="submission" date="2018-01" db="EMBL/GenBank/DDBJ databases">
        <title>The draft genome sequence of Cohaesibacter sp. H1304.</title>
        <authorList>
            <person name="Wang N.-N."/>
            <person name="Du Z.-J."/>
        </authorList>
    </citation>
    <scope>NUCLEOTIDE SEQUENCE [LARGE SCALE GENOMIC DNA]</scope>
    <source>
        <strain evidence="10 11">H1304</strain>
    </source>
</reference>
<evidence type="ECO:0000256" key="5">
    <source>
        <dbReference type="ARBA" id="ARBA00023004"/>
    </source>
</evidence>
<keyword evidence="2" id="KW-0004">4Fe-4S</keyword>
<dbReference type="PROSITE" id="PS00198">
    <property type="entry name" value="4FE4S_FER_1"/>
    <property type="match status" value="1"/>
</dbReference>
<dbReference type="Gene3D" id="4.10.260.20">
    <property type="entry name" value="Iron hydrogenase, small subunit"/>
    <property type="match status" value="1"/>
</dbReference>
<dbReference type="OrthoDB" id="9810782at2"/>
<comment type="caution">
    <text evidence="10">The sequence shown here is derived from an EMBL/GenBank/DDBJ whole genome shotgun (WGS) entry which is preliminary data.</text>
</comment>
<name>A0A2N5XPU7_9HYPH</name>
<dbReference type="InterPro" id="IPR019574">
    <property type="entry name" value="NADH_UbQ_OxRdtase_Gsu_4Fe4S-bd"/>
</dbReference>
<dbReference type="PROSITE" id="PS51839">
    <property type="entry name" value="4FE4S_HC3"/>
    <property type="match status" value="1"/>
</dbReference>
<dbReference type="SUPFAM" id="SSF53920">
    <property type="entry name" value="Fe-only hydrogenase"/>
    <property type="match status" value="1"/>
</dbReference>
<feature type="domain" description="4Fe-4S ferredoxin-type" evidence="8">
    <location>
        <begin position="161"/>
        <end position="194"/>
    </location>
</feature>
<dbReference type="InterPro" id="IPR017896">
    <property type="entry name" value="4Fe4S_Fe-S-bd"/>
</dbReference>
<dbReference type="SUPFAM" id="SSF54292">
    <property type="entry name" value="2Fe-2S ferredoxin-like"/>
    <property type="match status" value="1"/>
</dbReference>
<evidence type="ECO:0000256" key="6">
    <source>
        <dbReference type="ARBA" id="ARBA00023014"/>
    </source>
</evidence>
<dbReference type="Pfam" id="PF13510">
    <property type="entry name" value="Fer2_4"/>
    <property type="match status" value="1"/>
</dbReference>
<dbReference type="InterPro" id="IPR004108">
    <property type="entry name" value="Fe_hydrogenase_lsu_C"/>
</dbReference>
<dbReference type="InterPro" id="IPR036991">
    <property type="entry name" value="Fe_hydrogenase_ssu_sf"/>
</dbReference>
<dbReference type="NCBIfam" id="TIGR02512">
    <property type="entry name" value="FeFe_hydrog_A"/>
    <property type="match status" value="1"/>
</dbReference>
<evidence type="ECO:0000259" key="8">
    <source>
        <dbReference type="PROSITE" id="PS51379"/>
    </source>
</evidence>
<dbReference type="PROSITE" id="PS51379">
    <property type="entry name" value="4FE4S_FER_2"/>
    <property type="match status" value="2"/>
</dbReference>
<dbReference type="Pfam" id="PF02906">
    <property type="entry name" value="Fe_hyd_lg_C"/>
    <property type="match status" value="1"/>
</dbReference>
<dbReference type="InterPro" id="IPR017900">
    <property type="entry name" value="4Fe4S_Fe_S_CS"/>
</dbReference>